<dbReference type="PANTHER" id="PTHR48081:SF8">
    <property type="entry name" value="ALPHA_BETA HYDROLASE FOLD-3 DOMAIN-CONTAINING PROTEIN-RELATED"/>
    <property type="match status" value="1"/>
</dbReference>
<dbReference type="GO" id="GO:0016787">
    <property type="term" value="F:hydrolase activity"/>
    <property type="evidence" value="ECO:0007669"/>
    <property type="project" value="UniProtKB-KW"/>
</dbReference>
<evidence type="ECO:0000259" key="3">
    <source>
        <dbReference type="Pfam" id="PF07859"/>
    </source>
</evidence>
<evidence type="ECO:0000256" key="1">
    <source>
        <dbReference type="ARBA" id="ARBA00022801"/>
    </source>
</evidence>
<organism evidence="4 5">
    <name type="scientific">Lentinula lateritia</name>
    <dbReference type="NCBI Taxonomy" id="40482"/>
    <lineage>
        <taxon>Eukaryota</taxon>
        <taxon>Fungi</taxon>
        <taxon>Dikarya</taxon>
        <taxon>Basidiomycota</taxon>
        <taxon>Agaricomycotina</taxon>
        <taxon>Agaricomycetes</taxon>
        <taxon>Agaricomycetidae</taxon>
        <taxon>Agaricales</taxon>
        <taxon>Marasmiineae</taxon>
        <taxon>Omphalotaceae</taxon>
        <taxon>Lentinula</taxon>
    </lineage>
</organism>
<feature type="region of interest" description="Disordered" evidence="2">
    <location>
        <begin position="376"/>
        <end position="397"/>
    </location>
</feature>
<proteinExistence type="predicted"/>
<sequence length="397" mass="44401">MSPSSSRRWALKAQAVMWRNLMDIGMHLHMLAPPAAPSPSFSISISSKLASKPGTIPLHFYVPESYNSDETTQTKRVFPVVINFHGGGFTIGRATDDARWARAVVHYADAVVVSVDYRLAPEHPFPIAIEDGVDATLYLIEHAEELKIDPHRIAYSGFSAGGNMSFSVPIRLAEEYRIRKTKRDAGSDTSSAMTQEGTVIAISSWYPSIDYTNTRDERRKTNVRSDKDLPKFFTNLFDSSYLYPVNGVDLKSPWLSPGIAPSEMIKDLPENIVLYTCEWDELCAEADRFHHRLVNDFGKKVVYKKVMGVTHAFDKTPNPLHWDPKIETMYRDACRELRTVFYGSSSDSALEEAVAEGKEGQQATVTTRMEDIKFPSSQDSLATVGSRYQEPVAGSTN</sequence>
<reference evidence="4" key="2">
    <citation type="journal article" date="2023" name="Proc. Natl. Acad. Sci. U.S.A.">
        <title>A global phylogenomic analysis of the shiitake genus Lentinula.</title>
        <authorList>
            <person name="Sierra-Patev S."/>
            <person name="Min B."/>
            <person name="Naranjo-Ortiz M."/>
            <person name="Looney B."/>
            <person name="Konkel Z."/>
            <person name="Slot J.C."/>
            <person name="Sakamoto Y."/>
            <person name="Steenwyk J.L."/>
            <person name="Rokas A."/>
            <person name="Carro J."/>
            <person name="Camarero S."/>
            <person name="Ferreira P."/>
            <person name="Molpeceres G."/>
            <person name="Ruiz-Duenas F.J."/>
            <person name="Serrano A."/>
            <person name="Henrissat B."/>
            <person name="Drula E."/>
            <person name="Hughes K.W."/>
            <person name="Mata J.L."/>
            <person name="Ishikawa N.K."/>
            <person name="Vargas-Isla R."/>
            <person name="Ushijima S."/>
            <person name="Smith C.A."/>
            <person name="Donoghue J."/>
            <person name="Ahrendt S."/>
            <person name="Andreopoulos W."/>
            <person name="He G."/>
            <person name="LaButti K."/>
            <person name="Lipzen A."/>
            <person name="Ng V."/>
            <person name="Riley R."/>
            <person name="Sandor L."/>
            <person name="Barry K."/>
            <person name="Martinez A.T."/>
            <person name="Xiao Y."/>
            <person name="Gibbons J.G."/>
            <person name="Terashima K."/>
            <person name="Grigoriev I.V."/>
            <person name="Hibbett D."/>
        </authorList>
    </citation>
    <scope>NUCLEOTIDE SEQUENCE</scope>
    <source>
        <strain evidence="4">Sp2 HRB7682 ss15</strain>
    </source>
</reference>
<dbReference type="InterPro" id="IPR050300">
    <property type="entry name" value="GDXG_lipolytic_enzyme"/>
</dbReference>
<dbReference type="Pfam" id="PF07859">
    <property type="entry name" value="Abhydrolase_3"/>
    <property type="match status" value="1"/>
</dbReference>
<feature type="domain" description="Alpha/beta hydrolase fold-3" evidence="3">
    <location>
        <begin position="81"/>
        <end position="313"/>
    </location>
</feature>
<dbReference type="PANTHER" id="PTHR48081">
    <property type="entry name" value="AB HYDROLASE SUPERFAMILY PROTEIN C4A8.06C"/>
    <property type="match status" value="1"/>
</dbReference>
<evidence type="ECO:0000313" key="4">
    <source>
        <dbReference type="EMBL" id="KAJ4493972.1"/>
    </source>
</evidence>
<dbReference type="InterPro" id="IPR029058">
    <property type="entry name" value="AB_hydrolase_fold"/>
</dbReference>
<keyword evidence="1 4" id="KW-0378">Hydrolase</keyword>
<comment type="caution">
    <text evidence="4">The sequence shown here is derived from an EMBL/GenBank/DDBJ whole genome shotgun (WGS) entry which is preliminary data.</text>
</comment>
<dbReference type="SUPFAM" id="SSF53474">
    <property type="entry name" value="alpha/beta-Hydrolases"/>
    <property type="match status" value="1"/>
</dbReference>
<dbReference type="EMBL" id="JANVFS010000003">
    <property type="protein sequence ID" value="KAJ4493972.1"/>
    <property type="molecule type" value="Genomic_DNA"/>
</dbReference>
<name>A0A9W9B071_9AGAR</name>
<dbReference type="Gene3D" id="3.40.50.1820">
    <property type="entry name" value="alpha/beta hydrolase"/>
    <property type="match status" value="1"/>
</dbReference>
<dbReference type="Proteomes" id="UP001150238">
    <property type="component" value="Unassembled WGS sequence"/>
</dbReference>
<gene>
    <name evidence="4" type="ORF">C8J55DRAFT_555365</name>
</gene>
<dbReference type="AlphaFoldDB" id="A0A9W9B071"/>
<reference evidence="4" key="1">
    <citation type="submission" date="2022-08" db="EMBL/GenBank/DDBJ databases">
        <authorList>
            <consortium name="DOE Joint Genome Institute"/>
            <person name="Min B."/>
            <person name="Riley R."/>
            <person name="Sierra-Patev S."/>
            <person name="Naranjo-Ortiz M."/>
            <person name="Looney B."/>
            <person name="Konkel Z."/>
            <person name="Slot J.C."/>
            <person name="Sakamoto Y."/>
            <person name="Steenwyk J.L."/>
            <person name="Rokas A."/>
            <person name="Carro J."/>
            <person name="Camarero S."/>
            <person name="Ferreira P."/>
            <person name="Molpeceres G."/>
            <person name="Ruiz-Duenas F.J."/>
            <person name="Serrano A."/>
            <person name="Henrissat B."/>
            <person name="Drula E."/>
            <person name="Hughes K.W."/>
            <person name="Mata J.L."/>
            <person name="Ishikawa N.K."/>
            <person name="Vargas-Isla R."/>
            <person name="Ushijima S."/>
            <person name="Smith C.A."/>
            <person name="Ahrendt S."/>
            <person name="Andreopoulos W."/>
            <person name="He G."/>
            <person name="Labutti K."/>
            <person name="Lipzen A."/>
            <person name="Ng V."/>
            <person name="Sandor L."/>
            <person name="Barry K."/>
            <person name="Martinez A.T."/>
            <person name="Xiao Y."/>
            <person name="Gibbons J.G."/>
            <person name="Terashima K."/>
            <person name="Hibbett D.S."/>
            <person name="Grigoriev I.V."/>
        </authorList>
    </citation>
    <scope>NUCLEOTIDE SEQUENCE</scope>
    <source>
        <strain evidence="4">Sp2 HRB7682 ss15</strain>
    </source>
</reference>
<evidence type="ECO:0000256" key="2">
    <source>
        <dbReference type="SAM" id="MobiDB-lite"/>
    </source>
</evidence>
<protein>
    <submittedName>
        <fullName evidence="4">Alpha/Beta hydrolase protein</fullName>
    </submittedName>
</protein>
<accession>A0A9W9B071</accession>
<evidence type="ECO:0000313" key="5">
    <source>
        <dbReference type="Proteomes" id="UP001150238"/>
    </source>
</evidence>
<dbReference type="InterPro" id="IPR013094">
    <property type="entry name" value="AB_hydrolase_3"/>
</dbReference>